<evidence type="ECO:0000313" key="4">
    <source>
        <dbReference type="Proteomes" id="UP000719916"/>
    </source>
</evidence>
<dbReference type="Proteomes" id="UP000501069">
    <property type="component" value="Chromosome"/>
</dbReference>
<accession>A0AAP9M769</accession>
<evidence type="ECO:0000313" key="3">
    <source>
        <dbReference type="Proteomes" id="UP000501069"/>
    </source>
</evidence>
<evidence type="ECO:0000313" key="2">
    <source>
        <dbReference type="EMBL" id="QIX94059.1"/>
    </source>
</evidence>
<protein>
    <submittedName>
        <fullName evidence="2">DUF2971 domain-containing protein</fullName>
    </submittedName>
</protein>
<dbReference type="GeneID" id="57962241"/>
<dbReference type="AlphaFoldDB" id="A0AAP9M769"/>
<reference evidence="1" key="3">
    <citation type="submission" date="2020-02" db="EMBL/GenBank/DDBJ databases">
        <authorList>
            <person name="Littmann E."/>
            <person name="Sorbara M."/>
        </authorList>
    </citation>
    <scope>NUCLEOTIDE SEQUENCE</scope>
    <source>
        <strain evidence="1">MSK.2.26</strain>
    </source>
</reference>
<sequence length="80" mass="9284">MTHWDRYAAGCTGVCIGFNISALRVHMQRLNSTAFGMGLYDVGKIFYGPEQRKIQKKFEEIDRAMAFGIKKVLFNQKWYT</sequence>
<dbReference type="Proteomes" id="UP000719916">
    <property type="component" value="Unassembled WGS sequence"/>
</dbReference>
<proteinExistence type="predicted"/>
<reference evidence="1 4" key="2">
    <citation type="journal article" date="2020" name="Cell Host Microbe">
        <title>Functional and Genomic Variation between Human-Derived Isolates of Lachnospiraceae Reveals Inter- and Intra-Species Diversity.</title>
        <authorList>
            <person name="Sorbara M.T."/>
            <person name="Littmann E.R."/>
            <person name="Fontana E."/>
            <person name="Moody T.U."/>
            <person name="Kohout C.E."/>
            <person name="Gjonbalaj M."/>
            <person name="Eaton V."/>
            <person name="Seok R."/>
            <person name="Leiner I.M."/>
            <person name="Pamer E.G."/>
        </authorList>
    </citation>
    <scope>NUCLEOTIDE SEQUENCE [LARGE SCALE GENOMIC DNA]</scope>
    <source>
        <strain evidence="1 4">MSK.2.26</strain>
    </source>
</reference>
<organism evidence="2 3">
    <name type="scientific">Enterocloster clostridioformis</name>
    <dbReference type="NCBI Taxonomy" id="1531"/>
    <lineage>
        <taxon>Bacteria</taxon>
        <taxon>Bacillati</taxon>
        <taxon>Bacillota</taxon>
        <taxon>Clostridia</taxon>
        <taxon>Lachnospirales</taxon>
        <taxon>Lachnospiraceae</taxon>
        <taxon>Enterocloster</taxon>
    </lineage>
</organism>
<reference evidence="2 3" key="1">
    <citation type="submission" date="2019-11" db="EMBL/GenBank/DDBJ databases">
        <title>FDA dAtabase for Regulatory Grade micrObial Sequences (FDA-ARGOS): Supporting development and validation of Infectious Disease Dx tests.</title>
        <authorList>
            <person name="Turner S."/>
            <person name="Byrd R."/>
            <person name="Tallon L."/>
            <person name="Sadzewicz L."/>
            <person name="Vavikolanu K."/>
            <person name="Mehta A."/>
            <person name="Aluvathingal J."/>
            <person name="Nadendla S."/>
            <person name="Myers T."/>
            <person name="Yan Y."/>
            <person name="Sichtig H."/>
        </authorList>
    </citation>
    <scope>NUCLEOTIDE SEQUENCE [LARGE SCALE GENOMIC DNA]</scope>
    <source>
        <strain evidence="2 3">FDAARGOS_739</strain>
    </source>
</reference>
<name>A0AAP9M769_9FIRM</name>
<gene>
    <name evidence="2" type="ORF">FOC47_13810</name>
    <name evidence="1" type="ORF">G5B26_24400</name>
</gene>
<dbReference type="Pfam" id="PF11185">
    <property type="entry name" value="DUF2971"/>
    <property type="match status" value="1"/>
</dbReference>
<evidence type="ECO:0000313" key="1">
    <source>
        <dbReference type="EMBL" id="NSJ46630.1"/>
    </source>
</evidence>
<dbReference type="InterPro" id="IPR021352">
    <property type="entry name" value="DUF2971"/>
</dbReference>
<dbReference type="EMBL" id="JAAISW010000076">
    <property type="protein sequence ID" value="NSJ46630.1"/>
    <property type="molecule type" value="Genomic_DNA"/>
</dbReference>
<dbReference type="RefSeq" id="WP_139227128.1">
    <property type="nucleotide sequence ID" value="NZ_AP031445.1"/>
</dbReference>
<dbReference type="EMBL" id="CP050964">
    <property type="protein sequence ID" value="QIX94059.1"/>
    <property type="molecule type" value="Genomic_DNA"/>
</dbReference>